<feature type="transmembrane region" description="Helical" evidence="5">
    <location>
        <begin position="131"/>
        <end position="149"/>
    </location>
</feature>
<feature type="domain" description="EamA" evidence="6">
    <location>
        <begin position="14"/>
        <end position="145"/>
    </location>
</feature>
<organism evidence="7 8">
    <name type="scientific">Neptunomonas phycophila</name>
    <dbReference type="NCBI Taxonomy" id="1572645"/>
    <lineage>
        <taxon>Bacteria</taxon>
        <taxon>Pseudomonadati</taxon>
        <taxon>Pseudomonadota</taxon>
        <taxon>Gammaproteobacteria</taxon>
        <taxon>Oceanospirillales</taxon>
        <taxon>Oceanospirillaceae</taxon>
        <taxon>Neptunomonas</taxon>
    </lineage>
</organism>
<comment type="caution">
    <text evidence="7">The sequence shown here is derived from an EMBL/GenBank/DDBJ whole genome shotgun (WGS) entry which is preliminary data.</text>
</comment>
<evidence type="ECO:0000256" key="1">
    <source>
        <dbReference type="ARBA" id="ARBA00004141"/>
    </source>
</evidence>
<dbReference type="Pfam" id="PF00892">
    <property type="entry name" value="EamA"/>
    <property type="match status" value="2"/>
</dbReference>
<gene>
    <name evidence="7" type="ORF">Q4490_02395</name>
</gene>
<dbReference type="InterPro" id="IPR037185">
    <property type="entry name" value="EmrE-like"/>
</dbReference>
<feature type="transmembrane region" description="Helical" evidence="5">
    <location>
        <begin position="275"/>
        <end position="293"/>
    </location>
</feature>
<dbReference type="AlphaFoldDB" id="A0AAW7XGK9"/>
<feature type="transmembrane region" description="Helical" evidence="5">
    <location>
        <begin position="155"/>
        <end position="175"/>
    </location>
</feature>
<dbReference type="RefSeq" id="WP_303548407.1">
    <property type="nucleotide sequence ID" value="NZ_JAUOPG010000001.1"/>
</dbReference>
<keyword evidence="4 5" id="KW-0472">Membrane</keyword>
<feature type="transmembrane region" description="Helical" evidence="5">
    <location>
        <begin position="40"/>
        <end position="60"/>
    </location>
</feature>
<protein>
    <submittedName>
        <fullName evidence="7">DMT family transporter</fullName>
    </submittedName>
</protein>
<evidence type="ECO:0000313" key="7">
    <source>
        <dbReference type="EMBL" id="MDO6452404.1"/>
    </source>
</evidence>
<proteinExistence type="predicted"/>
<feature type="transmembrane region" description="Helical" evidence="5">
    <location>
        <begin position="249"/>
        <end position="269"/>
    </location>
</feature>
<feature type="transmembrane region" description="Helical" evidence="5">
    <location>
        <begin position="12"/>
        <end position="34"/>
    </location>
</feature>
<evidence type="ECO:0000259" key="6">
    <source>
        <dbReference type="Pfam" id="PF00892"/>
    </source>
</evidence>
<evidence type="ECO:0000256" key="5">
    <source>
        <dbReference type="SAM" id="Phobius"/>
    </source>
</evidence>
<dbReference type="SUPFAM" id="SSF103481">
    <property type="entry name" value="Multidrug resistance efflux transporter EmrE"/>
    <property type="match status" value="2"/>
</dbReference>
<feature type="transmembrane region" description="Helical" evidence="5">
    <location>
        <begin position="184"/>
        <end position="203"/>
    </location>
</feature>
<keyword evidence="2 5" id="KW-0812">Transmembrane</keyword>
<name>A0AAW7XGK9_9GAMM</name>
<dbReference type="PANTHER" id="PTHR32322">
    <property type="entry name" value="INNER MEMBRANE TRANSPORTER"/>
    <property type="match status" value="1"/>
</dbReference>
<comment type="subcellular location">
    <subcellularLocation>
        <location evidence="1">Membrane</location>
        <topology evidence="1">Multi-pass membrane protein</topology>
    </subcellularLocation>
</comment>
<feature type="transmembrane region" description="Helical" evidence="5">
    <location>
        <begin position="99"/>
        <end position="119"/>
    </location>
</feature>
<dbReference type="Proteomes" id="UP001169862">
    <property type="component" value="Unassembled WGS sequence"/>
</dbReference>
<dbReference type="GO" id="GO:0016020">
    <property type="term" value="C:membrane"/>
    <property type="evidence" value="ECO:0007669"/>
    <property type="project" value="UniProtKB-SubCell"/>
</dbReference>
<dbReference type="InterPro" id="IPR050638">
    <property type="entry name" value="AA-Vitamin_Transporters"/>
</dbReference>
<reference evidence="7" key="1">
    <citation type="submission" date="2023-07" db="EMBL/GenBank/DDBJ databases">
        <title>Genome content predicts the carbon catabolic preferences of heterotrophic bacteria.</title>
        <authorList>
            <person name="Gralka M."/>
        </authorList>
    </citation>
    <scope>NUCLEOTIDE SEQUENCE</scope>
    <source>
        <strain evidence="7">I2M16</strain>
    </source>
</reference>
<dbReference type="PANTHER" id="PTHR32322:SF9">
    <property type="entry name" value="AMINO-ACID METABOLITE EFFLUX PUMP-RELATED"/>
    <property type="match status" value="1"/>
</dbReference>
<evidence type="ECO:0000256" key="4">
    <source>
        <dbReference type="ARBA" id="ARBA00023136"/>
    </source>
</evidence>
<evidence type="ECO:0000256" key="3">
    <source>
        <dbReference type="ARBA" id="ARBA00022989"/>
    </source>
</evidence>
<evidence type="ECO:0000313" key="8">
    <source>
        <dbReference type="Proteomes" id="UP001169862"/>
    </source>
</evidence>
<dbReference type="InterPro" id="IPR000620">
    <property type="entry name" value="EamA_dom"/>
</dbReference>
<dbReference type="EMBL" id="JAUOPG010000001">
    <property type="protein sequence ID" value="MDO6452404.1"/>
    <property type="molecule type" value="Genomic_DNA"/>
</dbReference>
<evidence type="ECO:0000256" key="2">
    <source>
        <dbReference type="ARBA" id="ARBA00022692"/>
    </source>
</evidence>
<feature type="domain" description="EamA" evidence="6">
    <location>
        <begin position="159"/>
        <end position="291"/>
    </location>
</feature>
<sequence length="296" mass="31468">MSNQSTHVSYGSWVLLLALALIWGTSFLFISIGLETFSPLFITFFRLVCGAAVLTCLVYIKHLRLPFTLKDWGTFFVLGLVGNAAPFFLIAWGQQSVPSGLAGVLMAIMPIMTMLIAHFTVVGETLSRYKLAGAATAFIGVAILLNPSLANTGLLVHQLCILAAASCYALNAVLVRRLSKHHPMVGGAGMLIASSLIALPFFISQGLDQLSMANLMTASFLSILWLGALSTGVASLIYFNIIQKAGPSFLANMNFMVPVVAYVLGVTILGESATAISLVAIGIIFSGVALTRYKAK</sequence>
<feature type="transmembrane region" description="Helical" evidence="5">
    <location>
        <begin position="223"/>
        <end position="242"/>
    </location>
</feature>
<accession>A0AAW7XGK9</accession>
<keyword evidence="3 5" id="KW-1133">Transmembrane helix</keyword>
<feature type="transmembrane region" description="Helical" evidence="5">
    <location>
        <begin position="72"/>
        <end position="93"/>
    </location>
</feature>